<evidence type="ECO:0000256" key="5">
    <source>
        <dbReference type="ARBA" id="ARBA00022989"/>
    </source>
</evidence>
<dbReference type="InterPro" id="IPR032808">
    <property type="entry name" value="DoxX"/>
</dbReference>
<organism evidence="8 9">
    <name type="scientific">Rhizobium lusitanum</name>
    <dbReference type="NCBI Taxonomy" id="293958"/>
    <lineage>
        <taxon>Bacteria</taxon>
        <taxon>Pseudomonadati</taxon>
        <taxon>Pseudomonadota</taxon>
        <taxon>Alphaproteobacteria</taxon>
        <taxon>Hyphomicrobiales</taxon>
        <taxon>Rhizobiaceae</taxon>
        <taxon>Rhizobium/Agrobacterium group</taxon>
        <taxon>Rhizobium</taxon>
    </lineage>
</organism>
<protein>
    <submittedName>
        <fullName evidence="8">DoxX family membrane protein</fullName>
    </submittedName>
</protein>
<evidence type="ECO:0000313" key="9">
    <source>
        <dbReference type="Proteomes" id="UP000483035"/>
    </source>
</evidence>
<dbReference type="EMBL" id="WUEY01000024">
    <property type="protein sequence ID" value="NEI73990.1"/>
    <property type="molecule type" value="Genomic_DNA"/>
</dbReference>
<evidence type="ECO:0000256" key="6">
    <source>
        <dbReference type="ARBA" id="ARBA00023136"/>
    </source>
</evidence>
<dbReference type="PANTHER" id="PTHR33452:SF1">
    <property type="entry name" value="INNER MEMBRANE PROTEIN YPHA-RELATED"/>
    <property type="match status" value="1"/>
</dbReference>
<dbReference type="Pfam" id="PF07681">
    <property type="entry name" value="DoxX"/>
    <property type="match status" value="1"/>
</dbReference>
<feature type="transmembrane region" description="Helical" evidence="7">
    <location>
        <begin position="44"/>
        <end position="64"/>
    </location>
</feature>
<evidence type="ECO:0000313" key="8">
    <source>
        <dbReference type="EMBL" id="NEI73990.1"/>
    </source>
</evidence>
<dbReference type="PANTHER" id="PTHR33452">
    <property type="entry name" value="OXIDOREDUCTASE CATD-RELATED"/>
    <property type="match status" value="1"/>
</dbReference>
<sequence length="130" mass="13453">MYNEGLLIARLFLGVPFIVWGILKLRGGEAKLVPGLRALGLPDAVFFAYLVGFCELVGGIALVAGYPARTAGILLGLWCLVTGYDAHRGNITELLKNVTMAGGFFALAAAGAGSFSLFGGAPAGIFAHLP</sequence>
<dbReference type="Proteomes" id="UP000483035">
    <property type="component" value="Unassembled WGS sequence"/>
</dbReference>
<evidence type="ECO:0000256" key="4">
    <source>
        <dbReference type="ARBA" id="ARBA00022692"/>
    </source>
</evidence>
<evidence type="ECO:0000256" key="7">
    <source>
        <dbReference type="SAM" id="Phobius"/>
    </source>
</evidence>
<comment type="subcellular location">
    <subcellularLocation>
        <location evidence="1">Cell membrane</location>
        <topology evidence="1">Multi-pass membrane protein</topology>
    </subcellularLocation>
</comment>
<name>A0A6L9UJC1_9HYPH</name>
<gene>
    <name evidence="8" type="ORF">GR212_30995</name>
</gene>
<dbReference type="GO" id="GO:0005886">
    <property type="term" value="C:plasma membrane"/>
    <property type="evidence" value="ECO:0007669"/>
    <property type="project" value="UniProtKB-SubCell"/>
</dbReference>
<comment type="caution">
    <text evidence="8">The sequence shown here is derived from an EMBL/GenBank/DDBJ whole genome shotgun (WGS) entry which is preliminary data.</text>
</comment>
<feature type="transmembrane region" description="Helical" evidence="7">
    <location>
        <begin position="6"/>
        <end position="23"/>
    </location>
</feature>
<dbReference type="RefSeq" id="WP_163992815.1">
    <property type="nucleotide sequence ID" value="NZ_WUEY01000024.1"/>
</dbReference>
<comment type="similarity">
    <text evidence="2">Belongs to the DoxX family.</text>
</comment>
<feature type="transmembrane region" description="Helical" evidence="7">
    <location>
        <begin position="98"/>
        <end position="121"/>
    </location>
</feature>
<dbReference type="AlphaFoldDB" id="A0A6L9UJC1"/>
<reference evidence="8 9" key="1">
    <citation type="submission" date="2019-12" db="EMBL/GenBank/DDBJ databases">
        <title>Rhizobium genotypes associated with high levels of biological nitrogen fixation by grain legumes in a temperate-maritime cropping system.</title>
        <authorList>
            <person name="Maluk M."/>
            <person name="Francesc Ferrando Molina F."/>
            <person name="Lopez Del Egido L."/>
            <person name="Lafos M."/>
            <person name="Langarica-Fuentes A."/>
            <person name="Gebre Yohannes G."/>
            <person name="Young M.W."/>
            <person name="Martin P."/>
            <person name="Gantlett R."/>
            <person name="Kenicer G."/>
            <person name="Hawes C."/>
            <person name="Begg G.S."/>
            <person name="Quilliam R.S."/>
            <person name="Squire G.R."/>
            <person name="Poole P.S."/>
            <person name="Young P.W."/>
            <person name="Iannetta P.M."/>
            <person name="James E.K."/>
        </authorList>
    </citation>
    <scope>NUCLEOTIDE SEQUENCE [LARGE SCALE GENOMIC DNA]</scope>
    <source>
        <strain evidence="8 9">JHI1118</strain>
    </source>
</reference>
<evidence type="ECO:0000256" key="3">
    <source>
        <dbReference type="ARBA" id="ARBA00022475"/>
    </source>
</evidence>
<keyword evidence="4 7" id="KW-0812">Transmembrane</keyword>
<proteinExistence type="inferred from homology"/>
<evidence type="ECO:0000256" key="2">
    <source>
        <dbReference type="ARBA" id="ARBA00006679"/>
    </source>
</evidence>
<keyword evidence="3" id="KW-1003">Cell membrane</keyword>
<accession>A0A6L9UJC1</accession>
<keyword evidence="5 7" id="KW-1133">Transmembrane helix</keyword>
<dbReference type="InterPro" id="IPR051907">
    <property type="entry name" value="DoxX-like_oxidoreductase"/>
</dbReference>
<evidence type="ECO:0000256" key="1">
    <source>
        <dbReference type="ARBA" id="ARBA00004651"/>
    </source>
</evidence>
<keyword evidence="6 7" id="KW-0472">Membrane</keyword>